<comment type="caution">
    <text evidence="1">The sequence shown here is derived from an EMBL/GenBank/DDBJ whole genome shotgun (WGS) entry which is preliminary data.</text>
</comment>
<evidence type="ECO:0000313" key="1">
    <source>
        <dbReference type="EMBL" id="MFD2868413.1"/>
    </source>
</evidence>
<sequence length="447" mass="52515">MSTLQSVNDITAFFQKELPKRIAFHQHPLKQETDYLKEVYLTMLAVILQCEHTPETEQITFFKRLIEGIESEISAEQYMRQALVVTEQLPQDFYNELYKNKLFKNFIIDALVMINCKKKMNTQQLLFLADLLNIFQISEAQLCEWSMFAKNILIQNKEAILKYVTDYADFENLKLFAYYNLDSNYDYYLDNGDVQQIEHLMNSESDCVFFENCNFTKNLLTYTIHSKKIVHFKNCHFEGISIPLQYLNLHALIFEECHFKNFEHAVMLIDNVEHIFVTKCSIENLKISTQDTAAFINVYENSGNIMMVNCDFENIIYENDGVLFTENLIGLLPKNINIHLQDNVFRKIPTMKVFSLFSKYDENFSSNKNFLFNIKSSLSNNINTHKLQVDIKYNLNFDRKEFVGKATLDAYIKKHLNLGGNQNIQIDNEVIDDNDNRNNDIKIMRRG</sequence>
<name>A0ABW5XZY1_9BACL</name>
<proteinExistence type="predicted"/>
<dbReference type="EMBL" id="JBHUOR010000040">
    <property type="protein sequence ID" value="MFD2868413.1"/>
    <property type="molecule type" value="Genomic_DNA"/>
</dbReference>
<evidence type="ECO:0008006" key="3">
    <source>
        <dbReference type="Google" id="ProtNLM"/>
    </source>
</evidence>
<dbReference type="Proteomes" id="UP001597568">
    <property type="component" value="Unassembled WGS sequence"/>
</dbReference>
<accession>A0ABW5XZY1</accession>
<protein>
    <recommendedName>
        <fullName evidence="3">Pentapeptide repeat-containing protein</fullName>
    </recommendedName>
</protein>
<keyword evidence="2" id="KW-1185">Reference proteome</keyword>
<gene>
    <name evidence="1" type="ORF">ACFSY7_07865</name>
</gene>
<evidence type="ECO:0000313" key="2">
    <source>
        <dbReference type="Proteomes" id="UP001597568"/>
    </source>
</evidence>
<reference evidence="2" key="1">
    <citation type="journal article" date="2019" name="Int. J. Syst. Evol. Microbiol.">
        <title>The Global Catalogue of Microorganisms (GCM) 10K type strain sequencing project: providing services to taxonomists for standard genome sequencing and annotation.</title>
        <authorList>
            <consortium name="The Broad Institute Genomics Platform"/>
            <consortium name="The Broad Institute Genome Sequencing Center for Infectious Disease"/>
            <person name="Wu L."/>
            <person name="Ma J."/>
        </authorList>
    </citation>
    <scope>NUCLEOTIDE SEQUENCE [LARGE SCALE GENOMIC DNA]</scope>
    <source>
        <strain evidence="2">KCTC 33522</strain>
    </source>
</reference>
<dbReference type="RefSeq" id="WP_380147470.1">
    <property type="nucleotide sequence ID" value="NZ_JBHUOR010000040.1"/>
</dbReference>
<organism evidence="1 2">
    <name type="scientific">Kurthia populi</name>
    <dbReference type="NCBI Taxonomy" id="1562132"/>
    <lineage>
        <taxon>Bacteria</taxon>
        <taxon>Bacillati</taxon>
        <taxon>Bacillota</taxon>
        <taxon>Bacilli</taxon>
        <taxon>Bacillales</taxon>
        <taxon>Caryophanaceae</taxon>
        <taxon>Kurthia</taxon>
    </lineage>
</organism>